<organism evidence="1 2">
    <name type="scientific">Folsomia candida</name>
    <name type="common">Springtail</name>
    <dbReference type="NCBI Taxonomy" id="158441"/>
    <lineage>
        <taxon>Eukaryota</taxon>
        <taxon>Metazoa</taxon>
        <taxon>Ecdysozoa</taxon>
        <taxon>Arthropoda</taxon>
        <taxon>Hexapoda</taxon>
        <taxon>Collembola</taxon>
        <taxon>Entomobryomorpha</taxon>
        <taxon>Isotomoidea</taxon>
        <taxon>Isotomidae</taxon>
        <taxon>Proisotominae</taxon>
        <taxon>Folsomia</taxon>
    </lineage>
</organism>
<protein>
    <submittedName>
        <fullName evidence="1">Uncharacterized protein</fullName>
    </submittedName>
</protein>
<comment type="caution">
    <text evidence="1">The sequence shown here is derived from an EMBL/GenBank/DDBJ whole genome shotgun (WGS) entry which is preliminary data.</text>
</comment>
<dbReference type="EMBL" id="LNIX01000034">
    <property type="protein sequence ID" value="OXA40280.1"/>
    <property type="molecule type" value="Genomic_DNA"/>
</dbReference>
<gene>
    <name evidence="1" type="ORF">Fcan01_24856</name>
</gene>
<accession>A0A226D5D6</accession>
<dbReference type="Proteomes" id="UP000198287">
    <property type="component" value="Unassembled WGS sequence"/>
</dbReference>
<keyword evidence="2" id="KW-1185">Reference proteome</keyword>
<name>A0A226D5D6_FOLCA</name>
<dbReference type="AlphaFoldDB" id="A0A226D5D6"/>
<sequence length="262" mass="28839">MPKAALFRRWFLLSVDDDDGAGVTTTLLQDLASVLIDSWASPASLPPSVWLVVMVANFAPGHLLKLVQKYGMTSTHTRTDAKKATIYHPYQSPTHAWSALIFPFSALVSPLNCLLLSVALLLPVHQESPLIIQITTKLFKVANTFPKCLFVCPPFANNRVIINSRASEAAKFLLGTSMSMEDAMQLEQFLGERQPLRGVYDSILITGVPTTRLYNYITSMLSTCSNVNFFKAVMETGVLVGTQRYPIHPGIRLPLPKPFSGG</sequence>
<reference evidence="1 2" key="1">
    <citation type="submission" date="2015-12" db="EMBL/GenBank/DDBJ databases">
        <title>The genome of Folsomia candida.</title>
        <authorList>
            <person name="Faddeeva A."/>
            <person name="Derks M.F."/>
            <person name="Anvar Y."/>
            <person name="Smit S."/>
            <person name="Van Straalen N."/>
            <person name="Roelofs D."/>
        </authorList>
    </citation>
    <scope>NUCLEOTIDE SEQUENCE [LARGE SCALE GENOMIC DNA]</scope>
    <source>
        <strain evidence="1 2">VU population</strain>
        <tissue evidence="1">Whole body</tissue>
    </source>
</reference>
<proteinExistence type="predicted"/>
<evidence type="ECO:0000313" key="2">
    <source>
        <dbReference type="Proteomes" id="UP000198287"/>
    </source>
</evidence>
<evidence type="ECO:0000313" key="1">
    <source>
        <dbReference type="EMBL" id="OXA40280.1"/>
    </source>
</evidence>